<dbReference type="AlphaFoldDB" id="A0A804RFX5"/>
<dbReference type="Gene3D" id="3.60.40.10">
    <property type="entry name" value="PPM-type phosphatase domain"/>
    <property type="match status" value="1"/>
</dbReference>
<dbReference type="EC" id="3.1.3.16" evidence="1"/>
<reference evidence="5" key="3">
    <citation type="submission" date="2021-05" db="UniProtKB">
        <authorList>
            <consortium name="EnsemblPlants"/>
        </authorList>
    </citation>
    <scope>IDENTIFICATION</scope>
    <source>
        <strain evidence="5">cv. B73</strain>
    </source>
</reference>
<evidence type="ECO:0000313" key="5">
    <source>
        <dbReference type="EnsemblPlants" id="Zm00001eb415200_P001"/>
    </source>
</evidence>
<evidence type="ECO:0000256" key="2">
    <source>
        <dbReference type="ARBA" id="ARBA00047761"/>
    </source>
</evidence>
<evidence type="ECO:0000256" key="1">
    <source>
        <dbReference type="ARBA" id="ARBA00013081"/>
    </source>
</evidence>
<proteinExistence type="predicted"/>
<dbReference type="Pfam" id="PF00481">
    <property type="entry name" value="PP2C"/>
    <property type="match status" value="1"/>
</dbReference>
<evidence type="ECO:0000313" key="6">
    <source>
        <dbReference type="Proteomes" id="UP000007305"/>
    </source>
</evidence>
<feature type="domain" description="PPM-type phosphatase" evidence="4">
    <location>
        <begin position="61"/>
        <end position="101"/>
    </location>
</feature>
<name>A0A804RFX5_MAIZE</name>
<dbReference type="InParanoid" id="A0A804RFX5"/>
<protein>
    <recommendedName>
        <fullName evidence="1">protein-serine/threonine phosphatase</fullName>
        <ecNumber evidence="1">3.1.3.16</ecNumber>
    </recommendedName>
</protein>
<dbReference type="InterPro" id="IPR001932">
    <property type="entry name" value="PPM-type_phosphatase-like_dom"/>
</dbReference>
<sequence>MNPCFLLENPEQTPLTRGTRVGVAHRRREETWRLPVRPLEAVLHGPCAAVYGKLRRSRRLDAVESGCTALSIVKHGDLMVVANADDSRVVLGTATDDGAITGASPNSRVREEATIAKAECVEGRRRLALRKTKAERKKAKSAEAEVEFLWKEVDHLKS</sequence>
<dbReference type="GO" id="GO:0004722">
    <property type="term" value="F:protein serine/threonine phosphatase activity"/>
    <property type="evidence" value="ECO:0007669"/>
    <property type="project" value="UniProtKB-EC"/>
</dbReference>
<evidence type="ECO:0000256" key="3">
    <source>
        <dbReference type="ARBA" id="ARBA00048336"/>
    </source>
</evidence>
<comment type="catalytic activity">
    <reaction evidence="2">
        <text>O-phospho-L-seryl-[protein] + H2O = L-seryl-[protein] + phosphate</text>
        <dbReference type="Rhea" id="RHEA:20629"/>
        <dbReference type="Rhea" id="RHEA-COMP:9863"/>
        <dbReference type="Rhea" id="RHEA-COMP:11604"/>
        <dbReference type="ChEBI" id="CHEBI:15377"/>
        <dbReference type="ChEBI" id="CHEBI:29999"/>
        <dbReference type="ChEBI" id="CHEBI:43474"/>
        <dbReference type="ChEBI" id="CHEBI:83421"/>
        <dbReference type="EC" id="3.1.3.16"/>
    </reaction>
</comment>
<dbReference type="EnsemblPlants" id="Zm00001eb415200_T001">
    <property type="protein sequence ID" value="Zm00001eb415200_P001"/>
    <property type="gene ID" value="Zm00001eb415200"/>
</dbReference>
<keyword evidence="6" id="KW-1185">Reference proteome</keyword>
<evidence type="ECO:0000259" key="4">
    <source>
        <dbReference type="Pfam" id="PF00481"/>
    </source>
</evidence>
<reference evidence="6" key="1">
    <citation type="journal article" date="2009" name="Science">
        <title>The B73 maize genome: complexity, diversity, and dynamics.</title>
        <authorList>
            <person name="Schnable P.S."/>
            <person name="Ware D."/>
            <person name="Fulton R.S."/>
            <person name="Stein J.C."/>
            <person name="Wei F."/>
            <person name="Pasternak S."/>
            <person name="Liang C."/>
            <person name="Zhang J."/>
            <person name="Fulton L."/>
            <person name="Graves T.A."/>
            <person name="Minx P."/>
            <person name="Reily A.D."/>
            <person name="Courtney L."/>
            <person name="Kruchowski S.S."/>
            <person name="Tomlinson C."/>
            <person name="Strong C."/>
            <person name="Delehaunty K."/>
            <person name="Fronick C."/>
            <person name="Courtney B."/>
            <person name="Rock S.M."/>
            <person name="Belter E."/>
            <person name="Du F."/>
            <person name="Kim K."/>
            <person name="Abbott R.M."/>
            <person name="Cotton M."/>
            <person name="Levy A."/>
            <person name="Marchetto P."/>
            <person name="Ochoa K."/>
            <person name="Jackson S.M."/>
            <person name="Gillam B."/>
            <person name="Chen W."/>
            <person name="Yan L."/>
            <person name="Higginbotham J."/>
            <person name="Cardenas M."/>
            <person name="Waligorski J."/>
            <person name="Applebaum E."/>
            <person name="Phelps L."/>
            <person name="Falcone J."/>
            <person name="Kanchi K."/>
            <person name="Thane T."/>
            <person name="Scimone A."/>
            <person name="Thane N."/>
            <person name="Henke J."/>
            <person name="Wang T."/>
            <person name="Ruppert J."/>
            <person name="Shah N."/>
            <person name="Rotter K."/>
            <person name="Hodges J."/>
            <person name="Ingenthron E."/>
            <person name="Cordes M."/>
            <person name="Kohlberg S."/>
            <person name="Sgro J."/>
            <person name="Delgado B."/>
            <person name="Mead K."/>
            <person name="Chinwalla A."/>
            <person name="Leonard S."/>
            <person name="Crouse K."/>
            <person name="Collura K."/>
            <person name="Kudrna D."/>
            <person name="Currie J."/>
            <person name="He R."/>
            <person name="Angelova A."/>
            <person name="Rajasekar S."/>
            <person name="Mueller T."/>
            <person name="Lomeli R."/>
            <person name="Scara G."/>
            <person name="Ko A."/>
            <person name="Delaney K."/>
            <person name="Wissotski M."/>
            <person name="Lopez G."/>
            <person name="Campos D."/>
            <person name="Braidotti M."/>
            <person name="Ashley E."/>
            <person name="Golser W."/>
            <person name="Kim H."/>
            <person name="Lee S."/>
            <person name="Lin J."/>
            <person name="Dujmic Z."/>
            <person name="Kim W."/>
            <person name="Talag J."/>
            <person name="Zuccolo A."/>
            <person name="Fan C."/>
            <person name="Sebastian A."/>
            <person name="Kramer M."/>
            <person name="Spiegel L."/>
            <person name="Nascimento L."/>
            <person name="Zutavern T."/>
            <person name="Miller B."/>
            <person name="Ambroise C."/>
            <person name="Muller S."/>
            <person name="Spooner W."/>
            <person name="Narechania A."/>
            <person name="Ren L."/>
            <person name="Wei S."/>
            <person name="Kumari S."/>
            <person name="Faga B."/>
            <person name="Levy M.J."/>
            <person name="McMahan L."/>
            <person name="Van Buren P."/>
            <person name="Vaughn M.W."/>
            <person name="Ying K."/>
            <person name="Yeh C.-T."/>
            <person name="Emrich S.J."/>
            <person name="Jia Y."/>
            <person name="Kalyanaraman A."/>
            <person name="Hsia A.-P."/>
            <person name="Barbazuk W.B."/>
            <person name="Baucom R.S."/>
            <person name="Brutnell T.P."/>
            <person name="Carpita N.C."/>
            <person name="Chaparro C."/>
            <person name="Chia J.-M."/>
            <person name="Deragon J.-M."/>
            <person name="Estill J.C."/>
            <person name="Fu Y."/>
            <person name="Jeddeloh J.A."/>
            <person name="Han Y."/>
            <person name="Lee H."/>
            <person name="Li P."/>
            <person name="Lisch D.R."/>
            <person name="Liu S."/>
            <person name="Liu Z."/>
            <person name="Nagel D.H."/>
            <person name="McCann M.C."/>
            <person name="SanMiguel P."/>
            <person name="Myers A.M."/>
            <person name="Nettleton D."/>
            <person name="Nguyen J."/>
            <person name="Penning B.W."/>
            <person name="Ponnala L."/>
            <person name="Schneider K.L."/>
            <person name="Schwartz D.C."/>
            <person name="Sharma A."/>
            <person name="Soderlund C."/>
            <person name="Springer N.M."/>
            <person name="Sun Q."/>
            <person name="Wang H."/>
            <person name="Waterman M."/>
            <person name="Westerman R."/>
            <person name="Wolfgruber T.K."/>
            <person name="Yang L."/>
            <person name="Yu Y."/>
            <person name="Zhang L."/>
            <person name="Zhou S."/>
            <person name="Zhu Q."/>
            <person name="Bennetzen J.L."/>
            <person name="Dawe R.K."/>
            <person name="Jiang J."/>
            <person name="Jiang N."/>
            <person name="Presting G.G."/>
            <person name="Wessler S.R."/>
            <person name="Aluru S."/>
            <person name="Martienssen R.A."/>
            <person name="Clifton S.W."/>
            <person name="McCombie W.R."/>
            <person name="Wing R.A."/>
            <person name="Wilson R.K."/>
        </authorList>
    </citation>
    <scope>NUCLEOTIDE SEQUENCE [LARGE SCALE GENOMIC DNA]</scope>
    <source>
        <strain evidence="6">cv. B73</strain>
    </source>
</reference>
<reference evidence="5" key="2">
    <citation type="submission" date="2019-07" db="EMBL/GenBank/DDBJ databases">
        <authorList>
            <person name="Seetharam A."/>
            <person name="Woodhouse M."/>
            <person name="Cannon E."/>
        </authorList>
    </citation>
    <scope>NUCLEOTIDE SEQUENCE [LARGE SCALE GENOMIC DNA]</scope>
    <source>
        <strain evidence="5">cv. B73</strain>
    </source>
</reference>
<comment type="catalytic activity">
    <reaction evidence="3">
        <text>O-phospho-L-threonyl-[protein] + H2O = L-threonyl-[protein] + phosphate</text>
        <dbReference type="Rhea" id="RHEA:47004"/>
        <dbReference type="Rhea" id="RHEA-COMP:11060"/>
        <dbReference type="Rhea" id="RHEA-COMP:11605"/>
        <dbReference type="ChEBI" id="CHEBI:15377"/>
        <dbReference type="ChEBI" id="CHEBI:30013"/>
        <dbReference type="ChEBI" id="CHEBI:43474"/>
        <dbReference type="ChEBI" id="CHEBI:61977"/>
        <dbReference type="EC" id="3.1.3.16"/>
    </reaction>
</comment>
<accession>A0A804RFX5</accession>
<dbReference type="SUPFAM" id="SSF81606">
    <property type="entry name" value="PP2C-like"/>
    <property type="match status" value="1"/>
</dbReference>
<dbReference type="Gramene" id="Zm00001eb415200_T001">
    <property type="protein sequence ID" value="Zm00001eb415200_P001"/>
    <property type="gene ID" value="Zm00001eb415200"/>
</dbReference>
<organism evidence="5 6">
    <name type="scientific">Zea mays</name>
    <name type="common">Maize</name>
    <dbReference type="NCBI Taxonomy" id="4577"/>
    <lineage>
        <taxon>Eukaryota</taxon>
        <taxon>Viridiplantae</taxon>
        <taxon>Streptophyta</taxon>
        <taxon>Embryophyta</taxon>
        <taxon>Tracheophyta</taxon>
        <taxon>Spermatophyta</taxon>
        <taxon>Magnoliopsida</taxon>
        <taxon>Liliopsida</taxon>
        <taxon>Poales</taxon>
        <taxon>Poaceae</taxon>
        <taxon>PACMAD clade</taxon>
        <taxon>Panicoideae</taxon>
        <taxon>Andropogonodae</taxon>
        <taxon>Andropogoneae</taxon>
        <taxon>Tripsacinae</taxon>
        <taxon>Zea</taxon>
    </lineage>
</organism>
<dbReference type="Proteomes" id="UP000007305">
    <property type="component" value="Chromosome 10"/>
</dbReference>
<dbReference type="InterPro" id="IPR036457">
    <property type="entry name" value="PPM-type-like_dom_sf"/>
</dbReference>